<feature type="binding site" evidence="4">
    <location>
        <position position="104"/>
    </location>
    <ligand>
        <name>Mg(2+)</name>
        <dbReference type="ChEBI" id="CHEBI:18420"/>
        <label>1</label>
        <note>catalytic</note>
    </ligand>
</feature>
<dbReference type="GO" id="GO:0046872">
    <property type="term" value="F:metal ion binding"/>
    <property type="evidence" value="ECO:0007669"/>
    <property type="project" value="UniProtKB-KW"/>
</dbReference>
<dbReference type="Ensembl" id="ENSSSCT00060080064.1">
    <property type="protein sequence ID" value="ENSSSCP00060034641.1"/>
    <property type="gene ID" value="ENSSSCG00060058697.1"/>
</dbReference>
<feature type="binding site" evidence="4">
    <location>
        <position position="81"/>
    </location>
    <ligand>
        <name>Mg(2+)</name>
        <dbReference type="ChEBI" id="CHEBI:18420"/>
        <label>1</label>
        <note>catalytic</note>
    </ligand>
</feature>
<evidence type="ECO:0000256" key="2">
    <source>
        <dbReference type="ARBA" id="ARBA00022723"/>
    </source>
</evidence>
<protein>
    <submittedName>
        <fullName evidence="6">Cell death inducing DFFA like effector a</fullName>
    </submittedName>
    <submittedName>
        <fullName evidence="8">Inositol monophosphatase 2</fullName>
    </submittedName>
</protein>
<dbReference type="InterPro" id="IPR000760">
    <property type="entry name" value="Inositol_monophosphatase-like"/>
</dbReference>
<dbReference type="Proteomes" id="UP000694720">
    <property type="component" value="Unplaced"/>
</dbReference>
<feature type="compositionally biased region" description="Basic and acidic residues" evidence="5">
    <location>
        <begin position="127"/>
        <end position="141"/>
    </location>
</feature>
<name>A0A4X1VT04_PIG</name>
<dbReference type="Proteomes" id="UP000694728">
    <property type="component" value="Unplaced"/>
</dbReference>
<dbReference type="Ensembl" id="ENSSSCT00025077118.1">
    <property type="protein sequence ID" value="ENSSSCP00025033420.1"/>
    <property type="gene ID" value="ENSSSCG00025055939.1"/>
</dbReference>
<feature type="binding site" evidence="4">
    <location>
        <position position="103"/>
    </location>
    <ligand>
        <name>Mg(2+)</name>
        <dbReference type="ChEBI" id="CHEBI:18420"/>
        <label>1</label>
        <note>catalytic</note>
    </ligand>
</feature>
<dbReference type="PRINTS" id="PR00377">
    <property type="entry name" value="IMPHPHTASES"/>
</dbReference>
<dbReference type="Ensembl" id="ENSSSCT00040046323.1">
    <property type="protein sequence ID" value="ENSSSCP00040019426.1"/>
    <property type="gene ID" value="ENSSSCG00040034353.1"/>
</dbReference>
<dbReference type="PANTHER" id="PTHR20854">
    <property type="entry name" value="INOSITOL MONOPHOSPHATASE"/>
    <property type="match status" value="1"/>
</dbReference>
<dbReference type="Proteomes" id="UP000314985">
    <property type="component" value="Chromosome 6"/>
</dbReference>
<dbReference type="Ensembl" id="ENSSSCT00055013581.1">
    <property type="protein sequence ID" value="ENSSSCP00055010693.1"/>
    <property type="gene ID" value="ENSSSCG00055006979.1"/>
</dbReference>
<dbReference type="InterPro" id="IPR020583">
    <property type="entry name" value="Inositol_monoP_metal-BS"/>
</dbReference>
<evidence type="ECO:0000256" key="1">
    <source>
        <dbReference type="ARBA" id="ARBA00009759"/>
    </source>
</evidence>
<feature type="binding site" evidence="4">
    <location>
        <position position="101"/>
    </location>
    <ligand>
        <name>Mg(2+)</name>
        <dbReference type="ChEBI" id="CHEBI:18420"/>
        <label>1</label>
        <note>catalytic</note>
    </ligand>
</feature>
<evidence type="ECO:0000256" key="4">
    <source>
        <dbReference type="PIRSR" id="PIRSR600760-2"/>
    </source>
</evidence>
<keyword evidence="3 4" id="KW-0460">Magnesium</keyword>
<dbReference type="Proteomes" id="UP000694725">
    <property type="component" value="Unplaced"/>
</dbReference>
<comment type="cofactor">
    <cofactor evidence="4">
        <name>Mg(2+)</name>
        <dbReference type="ChEBI" id="CHEBI:18420"/>
    </cofactor>
</comment>
<dbReference type="Proteomes" id="UP000694727">
    <property type="component" value="Unplaced"/>
</dbReference>
<dbReference type="ExpressionAtlas" id="A0A4X1VT04">
    <property type="expression patterns" value="baseline and differential"/>
</dbReference>
<reference evidence="8 9" key="1">
    <citation type="submission" date="2017-08" db="EMBL/GenBank/DDBJ databases">
        <title>USMARCv1.0.</title>
        <authorList>
            <person name="Hannum G.I."/>
            <person name="Koren S."/>
            <person name="Schroeder S.G."/>
            <person name="Chin S.C."/>
            <person name="Nonneman D.J."/>
            <person name="Becker S.A."/>
            <person name="Rosen B.D."/>
            <person name="Bickhart D.M."/>
            <person name="Putnam N.H."/>
            <person name="Green R.E."/>
            <person name="Tuggle C.K."/>
            <person name="Liu H."/>
            <person name="Rohrer G.A."/>
            <person name="Warr A."/>
            <person name="Hall R."/>
            <person name="Kim K."/>
            <person name="Hume D.A."/>
            <person name="Talbot R."/>
            <person name="Chow W."/>
            <person name="Howe K."/>
            <person name="Schwartz A.S."/>
            <person name="Watson M."/>
            <person name="Archibald A.L."/>
            <person name="Phillippy A.M."/>
            <person name="Smith T.P.L."/>
        </authorList>
    </citation>
    <scope>NUCLEOTIDE SEQUENCE [LARGE SCALE GENOMIC DNA]</scope>
</reference>
<evidence type="ECO:0000256" key="5">
    <source>
        <dbReference type="SAM" id="MobiDB-lite"/>
    </source>
</evidence>
<dbReference type="Proteomes" id="UP000694724">
    <property type="component" value="Unplaced"/>
</dbReference>
<dbReference type="AlphaFoldDB" id="A0A4X1VT04"/>
<evidence type="ECO:0000313" key="7">
    <source>
        <dbReference type="Ensembl" id="ENSSSCP00040019426.1"/>
    </source>
</evidence>
<evidence type="ECO:0000313" key="6">
    <source>
        <dbReference type="Ensembl" id="ENSSSCP00025033420.1"/>
    </source>
</evidence>
<proteinExistence type="inferred from homology"/>
<gene>
    <name evidence="7" type="primary">CIDEA</name>
</gene>
<keyword evidence="2 4" id="KW-0479">Metal-binding</keyword>
<dbReference type="FunFam" id="3.30.540.10:FF:000004">
    <property type="entry name" value="Inositol-1-monophosphatase"/>
    <property type="match status" value="1"/>
</dbReference>
<dbReference type="Gene3D" id="3.30.540.10">
    <property type="entry name" value="Fructose-1,6-Bisphosphatase, subunit A, domain 1"/>
    <property type="match status" value="1"/>
</dbReference>
<dbReference type="Proteomes" id="UP000694722">
    <property type="component" value="Unplaced"/>
</dbReference>
<sequence length="228" mass="24789">MKPSGEDRAARAGGPWEECFEAAVQLALRAGQIIRKALSEEKRVSTKTSAVDLVTETDQAVEALILSELQERFPSHRFIAEEAAAAGAKCVLTPSPTWIVDPIDGTCNFVHRPLQGPGLDGNRSQARPRDSEAVPEQHGEAASHWGARRPSHRQLHLGALPPGLRRCRCLLPVWPALLGPGRCHCDHPRSRRHCDGHVRRPPRPHGLQSGCCGYPGDGNPRCSGPTND</sequence>
<accession>A0A4X1VT04</accession>
<dbReference type="PANTHER" id="PTHR20854:SF29">
    <property type="entry name" value="INOSITOL MONOPHOSPHATASE 2"/>
    <property type="match status" value="1"/>
</dbReference>
<feature type="region of interest" description="Disordered" evidence="5">
    <location>
        <begin position="115"/>
        <end position="149"/>
    </location>
</feature>
<dbReference type="Ensembl" id="ENSSSCT00035092605.1">
    <property type="protein sequence ID" value="ENSSSCP00035038850.1"/>
    <property type="gene ID" value="ENSSSCG00035068523.1"/>
</dbReference>
<dbReference type="Pfam" id="PF00459">
    <property type="entry name" value="Inositol_P"/>
    <property type="match status" value="1"/>
</dbReference>
<evidence type="ECO:0000256" key="3">
    <source>
        <dbReference type="ARBA" id="ARBA00022842"/>
    </source>
</evidence>
<evidence type="ECO:0000313" key="9">
    <source>
        <dbReference type="Proteomes" id="UP000314985"/>
    </source>
</evidence>
<comment type="similarity">
    <text evidence="1">Belongs to the inositol monophosphatase superfamily.</text>
</comment>
<dbReference type="Proteomes" id="UP000694723">
    <property type="component" value="Unplaced"/>
</dbReference>
<dbReference type="Ensembl" id="ENSSSCT00065028774.1">
    <property type="protein sequence ID" value="ENSSSCP00065011768.1"/>
    <property type="gene ID" value="ENSSSCG00065021620.1"/>
</dbReference>
<dbReference type="Ensembl" id="ENSSSCT00070053305.1">
    <property type="protein sequence ID" value="ENSSSCP00070045166.1"/>
    <property type="gene ID" value="ENSSSCG00070026594.1"/>
</dbReference>
<evidence type="ECO:0000313" key="8">
    <source>
        <dbReference type="Ensembl" id="ENSSSCP00070045166.1"/>
    </source>
</evidence>
<organism evidence="8 9">
    <name type="scientific">Sus scrofa</name>
    <name type="common">Pig</name>
    <dbReference type="NCBI Taxonomy" id="9823"/>
    <lineage>
        <taxon>Eukaryota</taxon>
        <taxon>Metazoa</taxon>
        <taxon>Chordata</taxon>
        <taxon>Craniata</taxon>
        <taxon>Vertebrata</taxon>
        <taxon>Euteleostomi</taxon>
        <taxon>Mammalia</taxon>
        <taxon>Eutheria</taxon>
        <taxon>Laurasiatheria</taxon>
        <taxon>Artiodactyla</taxon>
        <taxon>Suina</taxon>
        <taxon>Suidae</taxon>
        <taxon>Sus</taxon>
    </lineage>
</organism>
<reference evidence="8" key="2">
    <citation type="submission" date="2025-05" db="UniProtKB">
        <authorList>
            <consortium name="Ensembl"/>
        </authorList>
    </citation>
    <scope>IDENTIFICATION</scope>
</reference>
<dbReference type="Ensembl" id="ENSSSCT00045046370.1">
    <property type="protein sequence ID" value="ENSSSCP00045032174.1"/>
    <property type="gene ID" value="ENSSSCG00045027087.1"/>
</dbReference>
<dbReference type="SUPFAM" id="SSF56655">
    <property type="entry name" value="Carbohydrate phosphatase"/>
    <property type="match status" value="1"/>
</dbReference>
<dbReference type="PROSITE" id="PS00629">
    <property type="entry name" value="IMP_1"/>
    <property type="match status" value="1"/>
</dbReference>